<dbReference type="PANTHER" id="PTHR12737:SF9">
    <property type="entry name" value="DIMETHYLARGININASE"/>
    <property type="match status" value="1"/>
</dbReference>
<dbReference type="PANTHER" id="PTHR12737">
    <property type="entry name" value="DIMETHYLARGININE DIMETHYLAMINOHYDROLASE"/>
    <property type="match status" value="1"/>
</dbReference>
<dbReference type="GO" id="GO:0045429">
    <property type="term" value="P:positive regulation of nitric oxide biosynthetic process"/>
    <property type="evidence" value="ECO:0007669"/>
    <property type="project" value="TreeGrafter"/>
</dbReference>
<keyword evidence="2" id="KW-0378">Hydrolase</keyword>
<reference evidence="4" key="1">
    <citation type="submission" date="2015-12" db="EMBL/GenBank/DDBJ databases">
        <title>De novo transcriptome assembly of four potential Pierce s Disease insect vectors from Arizona vineyards.</title>
        <authorList>
            <person name="Tassone E.E."/>
        </authorList>
    </citation>
    <scope>NUCLEOTIDE SEQUENCE</scope>
</reference>
<protein>
    <submittedName>
        <fullName evidence="4">Uncharacterized protein</fullName>
    </submittedName>
</protein>
<organism evidence="4">
    <name type="scientific">Clastoptera arizonana</name>
    <name type="common">Arizona spittle bug</name>
    <dbReference type="NCBI Taxonomy" id="38151"/>
    <lineage>
        <taxon>Eukaryota</taxon>
        <taxon>Metazoa</taxon>
        <taxon>Ecdysozoa</taxon>
        <taxon>Arthropoda</taxon>
        <taxon>Hexapoda</taxon>
        <taxon>Insecta</taxon>
        <taxon>Pterygota</taxon>
        <taxon>Neoptera</taxon>
        <taxon>Paraneoptera</taxon>
        <taxon>Hemiptera</taxon>
        <taxon>Auchenorrhyncha</taxon>
        <taxon>Cercopoidea</taxon>
        <taxon>Clastopteridae</taxon>
        <taxon>Clastoptera</taxon>
    </lineage>
</organism>
<evidence type="ECO:0000256" key="1">
    <source>
        <dbReference type="ARBA" id="ARBA00008532"/>
    </source>
</evidence>
<feature type="non-terminal residue" evidence="4">
    <location>
        <position position="1"/>
    </location>
</feature>
<name>A0A1B6CSU3_9HEMI</name>
<evidence type="ECO:0000256" key="3">
    <source>
        <dbReference type="PIRSR" id="PIRSR633199-1"/>
    </source>
</evidence>
<feature type="active site" description="Nucleophile" evidence="3">
    <location>
        <position position="272"/>
    </location>
</feature>
<comment type="similarity">
    <text evidence="1">Belongs to the DDAH family.</text>
</comment>
<dbReference type="EMBL" id="GEDC01020758">
    <property type="protein sequence ID" value="JAS16540.1"/>
    <property type="molecule type" value="Transcribed_RNA"/>
</dbReference>
<proteinExistence type="inferred from homology"/>
<gene>
    <name evidence="4" type="ORF">g.31742</name>
</gene>
<feature type="active site" description="Proton donor" evidence="3">
    <location>
        <position position="174"/>
    </location>
</feature>
<dbReference type="InterPro" id="IPR033199">
    <property type="entry name" value="DDAH-like"/>
</dbReference>
<dbReference type="GO" id="GO:0006525">
    <property type="term" value="P:arginine metabolic process"/>
    <property type="evidence" value="ECO:0007669"/>
    <property type="project" value="TreeGrafter"/>
</dbReference>
<evidence type="ECO:0000313" key="4">
    <source>
        <dbReference type="EMBL" id="JAS16540.1"/>
    </source>
</evidence>
<dbReference type="GO" id="GO:0000052">
    <property type="term" value="P:citrulline metabolic process"/>
    <property type="evidence" value="ECO:0007669"/>
    <property type="project" value="TreeGrafter"/>
</dbReference>
<dbReference type="FunFam" id="3.75.10.10:FF:000004">
    <property type="entry name" value="N(G),N(G)-dimethylarginine dimethylaminohydrolase 1"/>
    <property type="match status" value="1"/>
</dbReference>
<evidence type="ECO:0000256" key="2">
    <source>
        <dbReference type="ARBA" id="ARBA00022801"/>
    </source>
</evidence>
<accession>A0A1B6CSU3</accession>
<dbReference type="GO" id="GO:0016403">
    <property type="term" value="F:dimethylargininase activity"/>
    <property type="evidence" value="ECO:0007669"/>
    <property type="project" value="TreeGrafter"/>
</dbReference>
<sequence>IASYQHQQTCCGCLKMASFKYTHAVVCRIPLSFKSQGVINFEEAKKQHENYVRLLRNIGLDVIELPPDEALPEGVYIEDTAVVCNGIALITRPGNPARLKEVDTIRAVLKKELDLPIVEIKDENAKLDGGDVLFTGKEFFVGISKWTNEAGARAVAAAFPEYPCTPIKVSETQHLKSMLSMAGPDVICVGAGKAAQEVLKRIEREATYSYHTLTVPEDKAANVIYINGILIHRADSEIPESSKIFSEKVDFVRHTVAVSELLKYSTNGLSSCCLLLRRSRHIRSL</sequence>
<dbReference type="AlphaFoldDB" id="A0A1B6CSU3"/>
<dbReference type="Gene3D" id="3.75.10.10">
    <property type="entry name" value="L-arginine/glycine Amidinotransferase, Chain A"/>
    <property type="match status" value="1"/>
</dbReference>
<dbReference type="GO" id="GO:0016597">
    <property type="term" value="F:amino acid binding"/>
    <property type="evidence" value="ECO:0007669"/>
    <property type="project" value="TreeGrafter"/>
</dbReference>
<dbReference type="SUPFAM" id="SSF55909">
    <property type="entry name" value="Pentein"/>
    <property type="match status" value="1"/>
</dbReference>